<evidence type="ECO:0000313" key="2">
    <source>
        <dbReference type="Proteomes" id="UP000319481"/>
    </source>
</evidence>
<dbReference type="EMBL" id="SGNZ01000001">
    <property type="protein sequence ID" value="TRA97008.1"/>
    <property type="molecule type" value="Genomic_DNA"/>
</dbReference>
<organism evidence="1 2">
    <name type="scientific">Agrobacterium salinitolerans</name>
    <dbReference type="NCBI Taxonomy" id="1183413"/>
    <lineage>
        <taxon>Bacteria</taxon>
        <taxon>Pseudomonadati</taxon>
        <taxon>Pseudomonadota</taxon>
        <taxon>Alphaproteobacteria</taxon>
        <taxon>Hyphomicrobiales</taxon>
        <taxon>Rhizobiaceae</taxon>
        <taxon>Rhizobium/Agrobacterium group</taxon>
        <taxon>Agrobacterium</taxon>
    </lineage>
</organism>
<keyword evidence="2" id="KW-1185">Reference proteome</keyword>
<sequence>MFNPNDSRQVYDATLHASLFAVREGFPHLSIRDIVDPPHEWFDAALARQIAMHLVIREFGWPKRRVVEVEDRSREAINRALRTVDRRLQHDRFAKHYQAMAEHARALLFVRSTGSEVA</sequence>
<dbReference type="Proteomes" id="UP000319481">
    <property type="component" value="Unassembled WGS sequence"/>
</dbReference>
<dbReference type="RefSeq" id="WP_142911658.1">
    <property type="nucleotide sequence ID" value="NZ_SGNZ01000001.1"/>
</dbReference>
<accession>A0ABY3BVB9</accession>
<reference evidence="1 2" key="1">
    <citation type="journal article" date="2019" name="Appl. Microbiol. Biotechnol.">
        <title>Differential efficiency of wild type rhizogenic strains for rol gene transformation of plants.</title>
        <authorList>
            <person name="Desmet S."/>
            <person name="De Keyser E."/>
            <person name="Van Vaerenbergh J."/>
            <person name="Baeyen S."/>
            <person name="Van Huylenbroeck J."/>
            <person name="Geelen D."/>
            <person name="Dhooghe E."/>
        </authorList>
    </citation>
    <scope>NUCLEOTIDE SEQUENCE [LARGE SCALE GENOMIC DNA]</scope>
    <source>
        <strain evidence="1 2">GBBC3283</strain>
    </source>
</reference>
<protein>
    <submittedName>
        <fullName evidence="1">Uncharacterized protein</fullName>
    </submittedName>
</protein>
<comment type="caution">
    <text evidence="1">The sequence shown here is derived from an EMBL/GenBank/DDBJ whole genome shotgun (WGS) entry which is preliminary data.</text>
</comment>
<evidence type="ECO:0000313" key="1">
    <source>
        <dbReference type="EMBL" id="TRA97008.1"/>
    </source>
</evidence>
<name>A0ABY3BVB9_9HYPH</name>
<gene>
    <name evidence="1" type="ORF">EXN23_01885</name>
</gene>
<proteinExistence type="predicted"/>